<dbReference type="Gene3D" id="3.40.50.410">
    <property type="entry name" value="von Willebrand factor, type A domain"/>
    <property type="match status" value="1"/>
</dbReference>
<dbReference type="SUPFAM" id="SSF53300">
    <property type="entry name" value="vWA-like"/>
    <property type="match status" value="1"/>
</dbReference>
<dbReference type="RefSeq" id="WP_009193677.1">
    <property type="nucleotide sequence ID" value="NZ_AODQ01000004.1"/>
</dbReference>
<organism evidence="7 8">
    <name type="scientific">Cesiribacter andamanensis AMV16</name>
    <dbReference type="NCBI Taxonomy" id="1279009"/>
    <lineage>
        <taxon>Bacteria</taxon>
        <taxon>Pseudomonadati</taxon>
        <taxon>Bacteroidota</taxon>
        <taxon>Cytophagia</taxon>
        <taxon>Cytophagales</taxon>
        <taxon>Cesiribacteraceae</taxon>
        <taxon>Cesiribacter</taxon>
    </lineage>
</organism>
<dbReference type="AlphaFoldDB" id="M7P1M2"/>
<sequence length="322" mass="35937">MNWYKDFGSYELALILLFLLAYLIYAIRFYRASRLIKARPLVFFSKLALRTLVFALLLMAWLGPTFGQSKKEVKAMGKDIFIAVDLSTSMNATDVQPSRLEKVKFELKKMVGAFASDRVGLIIFGTEAFIQSPLTFDASALNLFIETLHTGLVPYGGTDLTAPLQLALDKLQAQAERSGQPSSRLVILISDGEDFGEEAAILATQYQQEGIRLYTLGVGTAEGGRIRERRMYKRNKEGEEIITRLNADALKELAGKAGGSYYEINDRLNETQRLINAVAAIEGEMQDARLVDVSANRYFYFLAAALLLLALDALLHLKLMRL</sequence>
<dbReference type="InterPro" id="IPR036465">
    <property type="entry name" value="vWFA_dom_sf"/>
</dbReference>
<dbReference type="Pfam" id="PF13519">
    <property type="entry name" value="VWA_2"/>
    <property type="match status" value="1"/>
</dbReference>
<gene>
    <name evidence="7" type="ORF">ADICEAN_00267</name>
</gene>
<dbReference type="InterPro" id="IPR002035">
    <property type="entry name" value="VWF_A"/>
</dbReference>
<feature type="transmembrane region" description="Helical" evidence="5">
    <location>
        <begin position="12"/>
        <end position="30"/>
    </location>
</feature>
<keyword evidence="4 5" id="KW-0472">Membrane</keyword>
<evidence type="ECO:0000256" key="5">
    <source>
        <dbReference type="SAM" id="Phobius"/>
    </source>
</evidence>
<keyword evidence="8" id="KW-1185">Reference proteome</keyword>
<evidence type="ECO:0000259" key="6">
    <source>
        <dbReference type="PROSITE" id="PS50234"/>
    </source>
</evidence>
<evidence type="ECO:0000256" key="4">
    <source>
        <dbReference type="ARBA" id="ARBA00023136"/>
    </source>
</evidence>
<evidence type="ECO:0000313" key="8">
    <source>
        <dbReference type="Proteomes" id="UP000011910"/>
    </source>
</evidence>
<name>M7P1M2_9BACT</name>
<evidence type="ECO:0000256" key="3">
    <source>
        <dbReference type="ARBA" id="ARBA00022989"/>
    </source>
</evidence>
<dbReference type="SMART" id="SM00327">
    <property type="entry name" value="VWA"/>
    <property type="match status" value="1"/>
</dbReference>
<dbReference type="InterPro" id="IPR050768">
    <property type="entry name" value="UPF0353/GerABKA_families"/>
</dbReference>
<keyword evidence="1" id="KW-1003">Cell membrane</keyword>
<evidence type="ECO:0000313" key="7">
    <source>
        <dbReference type="EMBL" id="EMR04509.1"/>
    </source>
</evidence>
<feature type="transmembrane region" description="Helical" evidence="5">
    <location>
        <begin position="298"/>
        <end position="317"/>
    </location>
</feature>
<dbReference type="STRING" id="1279009.ADICEAN_00267"/>
<dbReference type="eggNOG" id="COG2304">
    <property type="taxonomic scope" value="Bacteria"/>
</dbReference>
<dbReference type="OrthoDB" id="6206554at2"/>
<dbReference type="PATRIC" id="fig|1279009.4.peg.267"/>
<accession>M7P1M2</accession>
<dbReference type="PROSITE" id="PS50234">
    <property type="entry name" value="VWFA"/>
    <property type="match status" value="1"/>
</dbReference>
<protein>
    <recommendedName>
        <fullName evidence="6">VWFA domain-containing protein</fullName>
    </recommendedName>
</protein>
<dbReference type="EMBL" id="AODQ01000004">
    <property type="protein sequence ID" value="EMR04509.1"/>
    <property type="molecule type" value="Genomic_DNA"/>
</dbReference>
<keyword evidence="3 5" id="KW-1133">Transmembrane helix</keyword>
<reference evidence="7 8" key="1">
    <citation type="journal article" date="2013" name="Genome Announc.">
        <title>Draft Genome Sequence of Cesiribacter andamanensis Strain AMV16T, Isolated from a Soil Sample from a Mud Volcano in the Andaman Islands, India.</title>
        <authorList>
            <person name="Shivaji S."/>
            <person name="Ara S."/>
            <person name="Begum Z."/>
            <person name="Srinivas T.N."/>
            <person name="Singh A."/>
            <person name="Kumar Pinnaka A."/>
        </authorList>
    </citation>
    <scope>NUCLEOTIDE SEQUENCE [LARGE SCALE GENOMIC DNA]</scope>
    <source>
        <strain evidence="7 8">AMV16</strain>
    </source>
</reference>
<evidence type="ECO:0000256" key="2">
    <source>
        <dbReference type="ARBA" id="ARBA00022692"/>
    </source>
</evidence>
<keyword evidence="2 5" id="KW-0812">Transmembrane</keyword>
<feature type="transmembrane region" description="Helical" evidence="5">
    <location>
        <begin position="42"/>
        <end position="62"/>
    </location>
</feature>
<feature type="domain" description="VWFA" evidence="6">
    <location>
        <begin position="79"/>
        <end position="278"/>
    </location>
</feature>
<comment type="caution">
    <text evidence="7">The sequence shown here is derived from an EMBL/GenBank/DDBJ whole genome shotgun (WGS) entry which is preliminary data.</text>
</comment>
<evidence type="ECO:0000256" key="1">
    <source>
        <dbReference type="ARBA" id="ARBA00022475"/>
    </source>
</evidence>
<dbReference type="PANTHER" id="PTHR22550">
    <property type="entry name" value="SPORE GERMINATION PROTEIN"/>
    <property type="match status" value="1"/>
</dbReference>
<proteinExistence type="predicted"/>
<dbReference type="PANTHER" id="PTHR22550:SF5">
    <property type="entry name" value="LEUCINE ZIPPER PROTEIN 4"/>
    <property type="match status" value="1"/>
</dbReference>
<dbReference type="Proteomes" id="UP000011910">
    <property type="component" value="Unassembled WGS sequence"/>
</dbReference>